<sequence length="111" mass="11929">MEVMEMIQRGERPDDIQDINDEPPNPDQPISKPRMAPKPKPWEKQVEESSGLDLKAHPSGSSEPTSGVQTDSTNQGMESNNNSGHGDALLMSKSAMGSEAPTVDDAASPEQ</sequence>
<feature type="domain" description="Peroxisomal membrane protein PEX14-like KPWE" evidence="3">
    <location>
        <begin position="1"/>
        <end position="44"/>
    </location>
</feature>
<dbReference type="GO" id="GO:0005778">
    <property type="term" value="C:peroxisomal membrane"/>
    <property type="evidence" value="ECO:0007669"/>
    <property type="project" value="UniProtKB-SubCell"/>
</dbReference>
<feature type="region of interest" description="Disordered" evidence="2">
    <location>
        <begin position="1"/>
        <end position="111"/>
    </location>
</feature>
<dbReference type="EMBL" id="JAUUTY010000001">
    <property type="protein sequence ID" value="KAK1696151.1"/>
    <property type="molecule type" value="Genomic_DNA"/>
</dbReference>
<comment type="function">
    <text evidence="1">Component of the PEX13-PEX14 docking complex, a translocon channel that specifically mediates the import of peroxisomal cargo proteins bound to PEX5 receptor. The PEX13-PEX14 docking complex forms a large import pore which can be opened to a diameter of about 9 nm. Mechanistically, PEX5 receptor along with cargo proteins associates with the PEX14 subunit of the PEX13-PEX14 docking complex in the cytosol, leading to the insertion of the receptor into the organelle membrane with the concomitant translocation of the cargo into the peroxisome matrix.</text>
</comment>
<dbReference type="InterPro" id="IPR040554">
    <property type="entry name" value="KPWE_PEX14_dom"/>
</dbReference>
<dbReference type="PANTHER" id="PTHR23058:SF11">
    <property type="entry name" value="PEROXISOMAL MEMBRANE PROTEIN PEX14"/>
    <property type="match status" value="1"/>
</dbReference>
<dbReference type="GO" id="GO:0016560">
    <property type="term" value="P:protein import into peroxisome matrix, docking"/>
    <property type="evidence" value="ECO:0007669"/>
    <property type="project" value="UniProtKB-UniRule"/>
</dbReference>
<dbReference type="Pfam" id="PF17733">
    <property type="entry name" value="KPWE_dom"/>
    <property type="match status" value="1"/>
</dbReference>
<protein>
    <recommendedName>
        <fullName evidence="1">Peroxisomal membrane protein PEX14</fullName>
    </recommendedName>
    <alternativeName>
        <fullName evidence="1">Peroxin-14</fullName>
    </alternativeName>
</protein>
<accession>A0AAD8X4A7</accession>
<comment type="caution">
    <text evidence="4">The sequence shown here is derived from an EMBL/GenBank/DDBJ whole genome shotgun (WGS) entry which is preliminary data.</text>
</comment>
<feature type="compositionally biased region" description="Polar residues" evidence="2">
    <location>
        <begin position="59"/>
        <end position="84"/>
    </location>
</feature>
<evidence type="ECO:0000256" key="2">
    <source>
        <dbReference type="SAM" id="MobiDB-lite"/>
    </source>
</evidence>
<evidence type="ECO:0000259" key="3">
    <source>
        <dbReference type="Pfam" id="PF17733"/>
    </source>
</evidence>
<name>A0AAD8X4A7_LOLMU</name>
<keyword evidence="1" id="KW-0653">Protein transport</keyword>
<comment type="similarity">
    <text evidence="1">Belongs to the peroxin-14 family.</text>
</comment>
<evidence type="ECO:0000313" key="5">
    <source>
        <dbReference type="Proteomes" id="UP001231189"/>
    </source>
</evidence>
<proteinExistence type="inferred from homology"/>
<evidence type="ECO:0000256" key="1">
    <source>
        <dbReference type="RuleBase" id="RU367032"/>
    </source>
</evidence>
<dbReference type="Proteomes" id="UP001231189">
    <property type="component" value="Unassembled WGS sequence"/>
</dbReference>
<reference evidence="4" key="1">
    <citation type="submission" date="2023-07" db="EMBL/GenBank/DDBJ databases">
        <title>A chromosome-level genome assembly of Lolium multiflorum.</title>
        <authorList>
            <person name="Chen Y."/>
            <person name="Copetti D."/>
            <person name="Kolliker R."/>
            <person name="Studer B."/>
        </authorList>
    </citation>
    <scope>NUCLEOTIDE SEQUENCE</scope>
    <source>
        <strain evidence="4">02402/16</strain>
        <tissue evidence="4">Leaf</tissue>
    </source>
</reference>
<keyword evidence="1" id="KW-0576">Peroxisome</keyword>
<gene>
    <name evidence="4" type="ORF">QYE76_012848</name>
</gene>
<keyword evidence="5" id="KW-1185">Reference proteome</keyword>
<dbReference type="GO" id="GO:1990429">
    <property type="term" value="C:peroxisomal importomer complex"/>
    <property type="evidence" value="ECO:0007669"/>
    <property type="project" value="TreeGrafter"/>
</dbReference>
<dbReference type="AlphaFoldDB" id="A0AAD8X4A7"/>
<dbReference type="GO" id="GO:0005102">
    <property type="term" value="F:signaling receptor binding"/>
    <property type="evidence" value="ECO:0007669"/>
    <property type="project" value="TreeGrafter"/>
</dbReference>
<dbReference type="InterPro" id="IPR025655">
    <property type="entry name" value="PEX14"/>
</dbReference>
<organism evidence="4 5">
    <name type="scientific">Lolium multiflorum</name>
    <name type="common">Italian ryegrass</name>
    <name type="synonym">Lolium perenne subsp. multiflorum</name>
    <dbReference type="NCBI Taxonomy" id="4521"/>
    <lineage>
        <taxon>Eukaryota</taxon>
        <taxon>Viridiplantae</taxon>
        <taxon>Streptophyta</taxon>
        <taxon>Embryophyta</taxon>
        <taxon>Tracheophyta</taxon>
        <taxon>Spermatophyta</taxon>
        <taxon>Magnoliopsida</taxon>
        <taxon>Liliopsida</taxon>
        <taxon>Poales</taxon>
        <taxon>Poaceae</taxon>
        <taxon>BOP clade</taxon>
        <taxon>Pooideae</taxon>
        <taxon>Poodae</taxon>
        <taxon>Poeae</taxon>
        <taxon>Poeae Chloroplast Group 2 (Poeae type)</taxon>
        <taxon>Loliodinae</taxon>
        <taxon>Loliinae</taxon>
        <taxon>Lolium</taxon>
    </lineage>
</organism>
<keyword evidence="1" id="KW-0813">Transport</keyword>
<keyword evidence="1" id="KW-0472">Membrane</keyword>
<dbReference type="PANTHER" id="PTHR23058">
    <property type="entry name" value="PEROXISOMAL MEMBRANE PROTEIN PEX14"/>
    <property type="match status" value="1"/>
</dbReference>
<evidence type="ECO:0000313" key="4">
    <source>
        <dbReference type="EMBL" id="KAK1696151.1"/>
    </source>
</evidence>
<comment type="subcellular location">
    <subcellularLocation>
        <location evidence="1">Peroxisome membrane</location>
    </subcellularLocation>
</comment>